<evidence type="ECO:0000313" key="1">
    <source>
        <dbReference type="EMBL" id="WEK04760.1"/>
    </source>
</evidence>
<name>A0AAJ6AZN3_9HYPH</name>
<accession>A0AAJ6AZN3</accession>
<dbReference type="InterPro" id="IPR011013">
    <property type="entry name" value="Gal_mutarotase_sf_dom"/>
</dbReference>
<dbReference type="EMBL" id="CP119312">
    <property type="protein sequence ID" value="WEK04760.1"/>
    <property type="molecule type" value="Genomic_DNA"/>
</dbReference>
<dbReference type="InterPro" id="IPR008183">
    <property type="entry name" value="Aldose_1/G6P_1-epimerase"/>
</dbReference>
<proteinExistence type="predicted"/>
<dbReference type="GO" id="GO:0016853">
    <property type="term" value="F:isomerase activity"/>
    <property type="evidence" value="ECO:0007669"/>
    <property type="project" value="InterPro"/>
</dbReference>
<dbReference type="Gene3D" id="2.70.98.10">
    <property type="match status" value="1"/>
</dbReference>
<dbReference type="GO" id="GO:0030246">
    <property type="term" value="F:carbohydrate binding"/>
    <property type="evidence" value="ECO:0007669"/>
    <property type="project" value="InterPro"/>
</dbReference>
<protein>
    <submittedName>
        <fullName evidence="1">Aldose 1-epimerase family protein</fullName>
    </submittedName>
</protein>
<evidence type="ECO:0000313" key="2">
    <source>
        <dbReference type="Proteomes" id="UP001217476"/>
    </source>
</evidence>
<dbReference type="SUPFAM" id="SSF74650">
    <property type="entry name" value="Galactose mutarotase-like"/>
    <property type="match status" value="1"/>
</dbReference>
<dbReference type="Pfam" id="PF01263">
    <property type="entry name" value="Aldose_epim"/>
    <property type="match status" value="1"/>
</dbReference>
<dbReference type="CDD" id="cd09024">
    <property type="entry name" value="Aldose_epim_lacX"/>
    <property type="match status" value="1"/>
</dbReference>
<organism evidence="1 2">
    <name type="scientific">Candidatus Devosia phytovorans</name>
    <dbReference type="NCBI Taxonomy" id="3121372"/>
    <lineage>
        <taxon>Bacteria</taxon>
        <taxon>Pseudomonadati</taxon>
        <taxon>Pseudomonadota</taxon>
        <taxon>Alphaproteobacteria</taxon>
        <taxon>Hyphomicrobiales</taxon>
        <taxon>Devosiaceae</taxon>
        <taxon>Devosia</taxon>
    </lineage>
</organism>
<gene>
    <name evidence="1" type="ORF">P0Y65_00455</name>
</gene>
<dbReference type="InterPro" id="IPR014718">
    <property type="entry name" value="GH-type_carb-bd"/>
</dbReference>
<dbReference type="AlphaFoldDB" id="A0AAJ6AZN3"/>
<dbReference type="Proteomes" id="UP001217476">
    <property type="component" value="Chromosome"/>
</dbReference>
<dbReference type="GO" id="GO:0005975">
    <property type="term" value="P:carbohydrate metabolic process"/>
    <property type="evidence" value="ECO:0007669"/>
    <property type="project" value="InterPro"/>
</dbReference>
<sequence length="287" mass="31083">MALIRIGNEDLSVEVSSLGAEMQSLVTSDGQNWLWDGDAAFWGGRSPVLFPIVGKAPEDHVSIAGTRYPMGQHGFARRNEFELMNSGPDFCRFELRSSPATRAIFPFDFVLALEHRVEGRAVKVTAEITNADDRPMPFGIGFHPAFVWPLPGCEGLDHSVILDDGGEPELQRLSGGLLGTHKLPSPFSNGALTLKHHLFDADAMIFPEGAGAGVTYAAKDKAVHFTWDNLPNFAIWSKAGAPFVCLEPWRGMAAEAGGTDALEERPYTEVLGPGASGRYQFKAELVG</sequence>
<reference evidence="1" key="1">
    <citation type="submission" date="2023-03" db="EMBL/GenBank/DDBJ databases">
        <title>Andean soil-derived lignocellulolytic bacterial consortium as a source of novel taxa and putative plastic-active enzymes.</title>
        <authorList>
            <person name="Diaz-Garcia L."/>
            <person name="Chuvochina M."/>
            <person name="Feuerriegel G."/>
            <person name="Bunk B."/>
            <person name="Sproer C."/>
            <person name="Streit W.R."/>
            <person name="Rodriguez L.M."/>
            <person name="Overmann J."/>
            <person name="Jimenez D.J."/>
        </authorList>
    </citation>
    <scope>NUCLEOTIDE SEQUENCE</scope>
    <source>
        <strain evidence="1">MAG 4196</strain>
    </source>
</reference>
<dbReference type="InterPro" id="IPR037481">
    <property type="entry name" value="LacX"/>
</dbReference>